<keyword evidence="3" id="KW-1185">Reference proteome</keyword>
<evidence type="ECO:0000256" key="1">
    <source>
        <dbReference type="SAM" id="SignalP"/>
    </source>
</evidence>
<evidence type="ECO:0000313" key="2">
    <source>
        <dbReference type="EMBL" id="SHM31024.1"/>
    </source>
</evidence>
<dbReference type="STRING" id="946677.SAMN05444484_10591"/>
<feature type="signal peptide" evidence="1">
    <location>
        <begin position="1"/>
        <end position="20"/>
    </location>
</feature>
<keyword evidence="1" id="KW-0732">Signal</keyword>
<protein>
    <recommendedName>
        <fullName evidence="4">Sensor of ECF-type sigma factor</fullName>
    </recommendedName>
</protein>
<accession>A0A1M7HRA7</accession>
<dbReference type="RefSeq" id="WP_068842899.1">
    <property type="nucleotide sequence ID" value="NZ_FRBT01000005.1"/>
</dbReference>
<reference evidence="3" key="1">
    <citation type="submission" date="2016-11" db="EMBL/GenBank/DDBJ databases">
        <authorList>
            <person name="Varghese N."/>
            <person name="Submissions S."/>
        </authorList>
    </citation>
    <scope>NUCLEOTIDE SEQUENCE [LARGE SCALE GENOMIC DNA]</scope>
    <source>
        <strain evidence="3">DSM 24724</strain>
    </source>
</reference>
<evidence type="ECO:0008006" key="4">
    <source>
        <dbReference type="Google" id="ProtNLM"/>
    </source>
</evidence>
<dbReference type="Proteomes" id="UP000184028">
    <property type="component" value="Unassembled WGS sequence"/>
</dbReference>
<dbReference type="EMBL" id="FRBT01000005">
    <property type="protein sequence ID" value="SHM31024.1"/>
    <property type="molecule type" value="Genomic_DNA"/>
</dbReference>
<evidence type="ECO:0000313" key="3">
    <source>
        <dbReference type="Proteomes" id="UP000184028"/>
    </source>
</evidence>
<name>A0A1M7HRA7_9FLAO</name>
<proteinExistence type="predicted"/>
<dbReference type="OrthoDB" id="675330at2"/>
<dbReference type="AlphaFoldDB" id="A0A1M7HRA7"/>
<sequence length="154" mass="18317">MKIKNVLPIILFLVSFSFYAQGGKTDEKREKIKAYKVSFLTTELELTSTEAEKFWPVYNTYDDKQFELRHQKMKMYMRKLDDEYITSMSEKDAAALLAQIESTDKELYLLRDKYMSNLKKILSAKKILKLKKSEDDFNRKLLQQYRDKAANNKE</sequence>
<feature type="chain" id="PRO_5009926605" description="Sensor of ECF-type sigma factor" evidence="1">
    <location>
        <begin position="21"/>
        <end position="154"/>
    </location>
</feature>
<gene>
    <name evidence="2" type="ORF">SAMN05444484_10591</name>
</gene>
<organism evidence="2 3">
    <name type="scientific">Flavobacterium chilense</name>
    <dbReference type="NCBI Taxonomy" id="946677"/>
    <lineage>
        <taxon>Bacteria</taxon>
        <taxon>Pseudomonadati</taxon>
        <taxon>Bacteroidota</taxon>
        <taxon>Flavobacteriia</taxon>
        <taxon>Flavobacteriales</taxon>
        <taxon>Flavobacteriaceae</taxon>
        <taxon>Flavobacterium</taxon>
    </lineage>
</organism>